<dbReference type="EMBL" id="JAAIUW010000008">
    <property type="protein sequence ID" value="KAF7821202.1"/>
    <property type="molecule type" value="Genomic_DNA"/>
</dbReference>
<evidence type="ECO:0000313" key="8">
    <source>
        <dbReference type="EMBL" id="KAF7821202.1"/>
    </source>
</evidence>
<dbReference type="CDD" id="cd09274">
    <property type="entry name" value="RNase_HI_RT_Ty3"/>
    <property type="match status" value="1"/>
</dbReference>
<dbReference type="Gene3D" id="3.30.420.10">
    <property type="entry name" value="Ribonuclease H-like superfamily/Ribonuclease H"/>
    <property type="match status" value="1"/>
</dbReference>
<protein>
    <submittedName>
        <fullName evidence="8">Transposon Ty3-I Gag-Pol polyprotein</fullName>
    </submittedName>
</protein>
<evidence type="ECO:0000256" key="3">
    <source>
        <dbReference type="ARBA" id="ARBA00022722"/>
    </source>
</evidence>
<keyword evidence="4" id="KW-0255">Endonuclease</keyword>
<dbReference type="GO" id="GO:0004519">
    <property type="term" value="F:endonuclease activity"/>
    <property type="evidence" value="ECO:0007669"/>
    <property type="project" value="UniProtKB-KW"/>
</dbReference>
<gene>
    <name evidence="8" type="ORF">G2W53_026657</name>
</gene>
<dbReference type="InterPro" id="IPR043502">
    <property type="entry name" value="DNA/RNA_pol_sf"/>
</dbReference>
<reference evidence="8" key="1">
    <citation type="submission" date="2020-09" db="EMBL/GenBank/DDBJ databases">
        <title>Genome-Enabled Discovery of Anthraquinone Biosynthesis in Senna tora.</title>
        <authorList>
            <person name="Kang S.-H."/>
            <person name="Pandey R.P."/>
            <person name="Lee C.-M."/>
            <person name="Sim J.-S."/>
            <person name="Jeong J.-T."/>
            <person name="Choi B.-S."/>
            <person name="Jung M."/>
            <person name="Ginzburg D."/>
            <person name="Zhao K."/>
            <person name="Won S.Y."/>
            <person name="Oh T.-J."/>
            <person name="Yu Y."/>
            <person name="Kim N.-H."/>
            <person name="Lee O.R."/>
            <person name="Lee T.-H."/>
            <person name="Bashyal P."/>
            <person name="Kim T.-S."/>
            <person name="Lee W.-H."/>
            <person name="Kawkins C."/>
            <person name="Kim C.-K."/>
            <person name="Kim J.S."/>
            <person name="Ahn B.O."/>
            <person name="Rhee S.Y."/>
            <person name="Sohng J.K."/>
        </authorList>
    </citation>
    <scope>NUCLEOTIDE SEQUENCE</scope>
    <source>
        <tissue evidence="8">Leaf</tissue>
    </source>
</reference>
<sequence length="465" mass="53424">MDQNANQGDDLHLPTRPITRAKAKRMQQPMQGLMKQVHGDKADLEELGMEQDLKAVNILQVQLKPNVVLMQDKRPIAYFSEKLNGAKLNYSTYDKELYALVRALETWQHYLWSKEFVIHTDHESLKHLKGQDKLNRRHARWVEFIEMFPYVIQYKQGKENVVADASSRRKAKSKVKPHGLHMPLPVPTHPWTDVSMDFIFGLPKTRNGRDSIFVVVDRFSKMAHFIPCSKSDDATHVANLFFREIVRLHGIPRTIVSDQDAKFLSHFWRVLWGKLGTQLLFSTTCHPQTDGQTEVVNRTLGTLLRAIIKKNVRAWEDCIPLIEFAYNRSVHSSTKFSPFEIVYGFNPLTPLDLVPLPVNEIASLDGKRKAELVRKIHEEARLHVLEKNKQVAKLTNKGRKLVNFQPGDDLHLPTGPITRAKAKRMQQAMQGLMKQVHGDKADLEELGMEQDLKAVNILQVQLKPK</sequence>
<dbReference type="OrthoDB" id="1432088at2759"/>
<keyword evidence="9" id="KW-1185">Reference proteome</keyword>
<evidence type="ECO:0000256" key="4">
    <source>
        <dbReference type="ARBA" id="ARBA00022759"/>
    </source>
</evidence>
<evidence type="ECO:0000256" key="1">
    <source>
        <dbReference type="ARBA" id="ARBA00022679"/>
    </source>
</evidence>
<dbReference type="PANTHER" id="PTHR35046">
    <property type="entry name" value="ZINC KNUCKLE (CCHC-TYPE) FAMILY PROTEIN"/>
    <property type="match status" value="1"/>
</dbReference>
<dbReference type="Pfam" id="PF00665">
    <property type="entry name" value="rve"/>
    <property type="match status" value="1"/>
</dbReference>
<keyword evidence="3" id="KW-0540">Nuclease</keyword>
<proteinExistence type="predicted"/>
<evidence type="ECO:0000313" key="9">
    <source>
        <dbReference type="Proteomes" id="UP000634136"/>
    </source>
</evidence>
<dbReference type="FunFam" id="3.30.420.10:FF:000032">
    <property type="entry name" value="Retrovirus-related Pol polyprotein from transposon 297-like Protein"/>
    <property type="match status" value="1"/>
</dbReference>
<dbReference type="InterPro" id="IPR041373">
    <property type="entry name" value="RT_RNaseH"/>
</dbReference>
<keyword evidence="2" id="KW-0548">Nucleotidyltransferase</keyword>
<dbReference type="InterPro" id="IPR036397">
    <property type="entry name" value="RNaseH_sf"/>
</dbReference>
<dbReference type="GO" id="GO:0016787">
    <property type="term" value="F:hydrolase activity"/>
    <property type="evidence" value="ECO:0007669"/>
    <property type="project" value="UniProtKB-KW"/>
</dbReference>
<dbReference type="InterPro" id="IPR012337">
    <property type="entry name" value="RNaseH-like_sf"/>
</dbReference>
<keyword evidence="1" id="KW-0808">Transferase</keyword>
<dbReference type="AlphaFoldDB" id="A0A834TFG9"/>
<keyword evidence="5" id="KW-0378">Hydrolase</keyword>
<evidence type="ECO:0000256" key="2">
    <source>
        <dbReference type="ARBA" id="ARBA00022695"/>
    </source>
</evidence>
<dbReference type="GO" id="GO:0003676">
    <property type="term" value="F:nucleic acid binding"/>
    <property type="evidence" value="ECO:0007669"/>
    <property type="project" value="InterPro"/>
</dbReference>
<dbReference type="InterPro" id="IPR001584">
    <property type="entry name" value="Integrase_cat-core"/>
</dbReference>
<accession>A0A834TFG9</accession>
<dbReference type="Pfam" id="PF17917">
    <property type="entry name" value="RT_RNaseH"/>
    <property type="match status" value="1"/>
</dbReference>
<name>A0A834TFG9_9FABA</name>
<evidence type="ECO:0000259" key="7">
    <source>
        <dbReference type="PROSITE" id="PS50994"/>
    </source>
</evidence>
<organism evidence="8 9">
    <name type="scientific">Senna tora</name>
    <dbReference type="NCBI Taxonomy" id="362788"/>
    <lineage>
        <taxon>Eukaryota</taxon>
        <taxon>Viridiplantae</taxon>
        <taxon>Streptophyta</taxon>
        <taxon>Embryophyta</taxon>
        <taxon>Tracheophyta</taxon>
        <taxon>Spermatophyta</taxon>
        <taxon>Magnoliopsida</taxon>
        <taxon>eudicotyledons</taxon>
        <taxon>Gunneridae</taxon>
        <taxon>Pentapetalae</taxon>
        <taxon>rosids</taxon>
        <taxon>fabids</taxon>
        <taxon>Fabales</taxon>
        <taxon>Fabaceae</taxon>
        <taxon>Caesalpinioideae</taxon>
        <taxon>Cassia clade</taxon>
        <taxon>Senna</taxon>
    </lineage>
</organism>
<feature type="domain" description="Integrase catalytic" evidence="7">
    <location>
        <begin position="186"/>
        <end position="346"/>
    </location>
</feature>
<comment type="caution">
    <text evidence="8">The sequence shown here is derived from an EMBL/GenBank/DDBJ whole genome shotgun (WGS) entry which is preliminary data.</text>
</comment>
<dbReference type="GO" id="GO:0003964">
    <property type="term" value="F:RNA-directed DNA polymerase activity"/>
    <property type="evidence" value="ECO:0007669"/>
    <property type="project" value="UniProtKB-KW"/>
</dbReference>
<keyword evidence="6" id="KW-0695">RNA-directed DNA polymerase</keyword>
<dbReference type="PROSITE" id="PS50994">
    <property type="entry name" value="INTEGRASE"/>
    <property type="match status" value="1"/>
</dbReference>
<dbReference type="PANTHER" id="PTHR35046:SF9">
    <property type="entry name" value="RNA-DIRECTED DNA POLYMERASE"/>
    <property type="match status" value="1"/>
</dbReference>
<evidence type="ECO:0000256" key="5">
    <source>
        <dbReference type="ARBA" id="ARBA00022801"/>
    </source>
</evidence>
<dbReference type="GO" id="GO:0015074">
    <property type="term" value="P:DNA integration"/>
    <property type="evidence" value="ECO:0007669"/>
    <property type="project" value="InterPro"/>
</dbReference>
<dbReference type="Proteomes" id="UP000634136">
    <property type="component" value="Unassembled WGS sequence"/>
</dbReference>
<evidence type="ECO:0000256" key="6">
    <source>
        <dbReference type="ARBA" id="ARBA00022918"/>
    </source>
</evidence>
<dbReference type="SUPFAM" id="SSF56672">
    <property type="entry name" value="DNA/RNA polymerases"/>
    <property type="match status" value="1"/>
</dbReference>
<dbReference type="SUPFAM" id="SSF53098">
    <property type="entry name" value="Ribonuclease H-like"/>
    <property type="match status" value="1"/>
</dbReference>